<reference evidence="5" key="1">
    <citation type="submission" date="2021-01" db="EMBL/GenBank/DDBJ databases">
        <authorList>
            <person name="Corre E."/>
            <person name="Pelletier E."/>
            <person name="Niang G."/>
            <person name="Scheremetjew M."/>
            <person name="Finn R."/>
            <person name="Kale V."/>
            <person name="Holt S."/>
            <person name="Cochrane G."/>
            <person name="Meng A."/>
            <person name="Brown T."/>
            <person name="Cohen L."/>
        </authorList>
    </citation>
    <scope>NUCLEOTIDE SEQUENCE</scope>
    <source>
        <strain evidence="5">UTEX LB 985</strain>
    </source>
</reference>
<dbReference type="InterPro" id="IPR029510">
    <property type="entry name" value="Ald_DH_CS_GLU"/>
</dbReference>
<dbReference type="Gene3D" id="3.40.309.10">
    <property type="entry name" value="Aldehyde Dehydrogenase, Chain A, domain 2"/>
    <property type="match status" value="1"/>
</dbReference>
<dbReference type="PANTHER" id="PTHR11699">
    <property type="entry name" value="ALDEHYDE DEHYDROGENASE-RELATED"/>
    <property type="match status" value="1"/>
</dbReference>
<feature type="domain" description="Aldehyde dehydrogenase" evidence="4">
    <location>
        <begin position="81"/>
        <end position="554"/>
    </location>
</feature>
<keyword evidence="1 3" id="KW-0560">Oxidoreductase</keyword>
<comment type="similarity">
    <text evidence="3">Belongs to the aldehyde dehydrogenase family.</text>
</comment>
<proteinExistence type="inferred from homology"/>
<dbReference type="Gene3D" id="3.40.605.10">
    <property type="entry name" value="Aldehyde Dehydrogenase, Chain A, domain 1"/>
    <property type="match status" value="1"/>
</dbReference>
<evidence type="ECO:0000256" key="2">
    <source>
        <dbReference type="PROSITE-ProRule" id="PRU10007"/>
    </source>
</evidence>
<dbReference type="AlphaFoldDB" id="A0A7S2IDS3"/>
<dbReference type="InterPro" id="IPR016161">
    <property type="entry name" value="Ald_DH/histidinol_DH"/>
</dbReference>
<dbReference type="SUPFAM" id="SSF53720">
    <property type="entry name" value="ALDH-like"/>
    <property type="match status" value="1"/>
</dbReference>
<protein>
    <recommendedName>
        <fullName evidence="4">Aldehyde dehydrogenase domain-containing protein</fullName>
    </recommendedName>
</protein>
<evidence type="ECO:0000259" key="4">
    <source>
        <dbReference type="Pfam" id="PF00171"/>
    </source>
</evidence>
<dbReference type="InterPro" id="IPR016162">
    <property type="entry name" value="Ald_DH_N"/>
</dbReference>
<dbReference type="GO" id="GO:0016620">
    <property type="term" value="F:oxidoreductase activity, acting on the aldehyde or oxo group of donors, NAD or NADP as acceptor"/>
    <property type="evidence" value="ECO:0007669"/>
    <property type="project" value="InterPro"/>
</dbReference>
<evidence type="ECO:0000256" key="3">
    <source>
        <dbReference type="RuleBase" id="RU003345"/>
    </source>
</evidence>
<dbReference type="PROSITE" id="PS00687">
    <property type="entry name" value="ALDEHYDE_DEHYDR_GLU"/>
    <property type="match status" value="1"/>
</dbReference>
<dbReference type="Pfam" id="PF00171">
    <property type="entry name" value="Aldedh"/>
    <property type="match status" value="1"/>
</dbReference>
<sequence>MLLRASMSRIVSFTVPDWLPLDSLQDGSLALTVVALAAIFLFGRLLWHPSVPSVTVQLMPDEASDVASDGATPPALFEDSHVVCRDPSTGQFLGVEHAASPDEVAACVARGHTAQREWAKSSFAQRRRLLRILSRCTLEHAEDICRVSARDSGKTTTDAAFGEVLVTLEKLSWICAEGERWLRPEARSAGRMLFYKRARVEWHPRGVVGAIVPWNYPFHNVLNPVSAAVFTGNAIVIKVSEHAAWSSRFYGRMIKECLAVAGAPADLVQLVTGYGDTGAALTRQVSLMTFVGSTKVGKLVMAEAAKTLTPVVLELGGKDPFVLLPGTRVDAIVDTAARAGWGAGGQNCIGAERFFVHSSLVETFVERLSGIARSMRQGPPLNAAGNTGIDIGALCLPGEAARIEALVEDARKHFATIVTGGAPVKPDGGEGGQFFPPTLVLIPNPASNPKVGSMRLLHEEVFGPLITVIPFDTEEQLLQLTNGCSFALGSSVFGPSDAEVLRVGRQIDAGMLACNDFATCYMCQSLPMGGLKDSGFGKFAGIEGLRGLCVAKAVVEDMASFMRTQLPPPLRYPLSHVAFPFTRGLMQFFYGHSLLTKLGGALALARCALFPSSVRPKQA</sequence>
<evidence type="ECO:0000256" key="1">
    <source>
        <dbReference type="ARBA" id="ARBA00023002"/>
    </source>
</evidence>
<gene>
    <name evidence="5" type="ORF">CBRE1094_LOCUS33265</name>
</gene>
<accession>A0A7S2IDS3</accession>
<dbReference type="InterPro" id="IPR016163">
    <property type="entry name" value="Ald_DH_C"/>
</dbReference>
<name>A0A7S2IDS3_9EUKA</name>
<feature type="active site" evidence="2">
    <location>
        <position position="314"/>
    </location>
</feature>
<organism evidence="5">
    <name type="scientific">Haptolina brevifila</name>
    <dbReference type="NCBI Taxonomy" id="156173"/>
    <lineage>
        <taxon>Eukaryota</taxon>
        <taxon>Haptista</taxon>
        <taxon>Haptophyta</taxon>
        <taxon>Prymnesiophyceae</taxon>
        <taxon>Prymnesiales</taxon>
        <taxon>Prymnesiaceae</taxon>
        <taxon>Haptolina</taxon>
    </lineage>
</organism>
<dbReference type="EMBL" id="HBGU01061192">
    <property type="protein sequence ID" value="CAD9516535.1"/>
    <property type="molecule type" value="Transcribed_RNA"/>
</dbReference>
<dbReference type="InterPro" id="IPR015590">
    <property type="entry name" value="Aldehyde_DH_dom"/>
</dbReference>
<evidence type="ECO:0000313" key="5">
    <source>
        <dbReference type="EMBL" id="CAD9516535.1"/>
    </source>
</evidence>